<organism evidence="1 2">
    <name type="scientific">Tautonia plasticadhaerens</name>
    <dbReference type="NCBI Taxonomy" id="2527974"/>
    <lineage>
        <taxon>Bacteria</taxon>
        <taxon>Pseudomonadati</taxon>
        <taxon>Planctomycetota</taxon>
        <taxon>Planctomycetia</taxon>
        <taxon>Isosphaerales</taxon>
        <taxon>Isosphaeraceae</taxon>
        <taxon>Tautonia</taxon>
    </lineage>
</organism>
<dbReference type="EMBL" id="CP036426">
    <property type="protein sequence ID" value="QDV32823.1"/>
    <property type="molecule type" value="Genomic_DNA"/>
</dbReference>
<dbReference type="GO" id="GO:0005506">
    <property type="term" value="F:iron ion binding"/>
    <property type="evidence" value="ECO:0007669"/>
    <property type="project" value="InterPro"/>
</dbReference>
<dbReference type="GO" id="GO:0022900">
    <property type="term" value="P:electron transport chain"/>
    <property type="evidence" value="ECO:0007669"/>
    <property type="project" value="InterPro"/>
</dbReference>
<dbReference type="RefSeq" id="WP_145267200.1">
    <property type="nucleotide sequence ID" value="NZ_CP036426.1"/>
</dbReference>
<accession>A0A518GW50</accession>
<dbReference type="Proteomes" id="UP000317835">
    <property type="component" value="Chromosome"/>
</dbReference>
<dbReference type="InterPro" id="IPR010980">
    <property type="entry name" value="Cyt_c/b562"/>
</dbReference>
<evidence type="ECO:0000313" key="1">
    <source>
        <dbReference type="EMBL" id="QDV32823.1"/>
    </source>
</evidence>
<dbReference type="GO" id="GO:0020037">
    <property type="term" value="F:heme binding"/>
    <property type="evidence" value="ECO:0007669"/>
    <property type="project" value="InterPro"/>
</dbReference>
<dbReference type="AlphaFoldDB" id="A0A518GW50"/>
<evidence type="ECO:0008006" key="3">
    <source>
        <dbReference type="Google" id="ProtNLM"/>
    </source>
</evidence>
<dbReference type="OrthoDB" id="283232at2"/>
<sequence>MRRPSNAMTLACLAGAVILSSPVAGRKADDPPPPPIKEIMGKLNNGPQALTSAIGRNLDKAEPNWGTLVEQCEIYVENVEHLGKNTPPRGEPASWKRLTEAYLDCAKTLAKAVEARDRKAALAAHQKIQQACARCHVSHKP</sequence>
<reference evidence="1 2" key="1">
    <citation type="submission" date="2019-02" db="EMBL/GenBank/DDBJ databases">
        <title>Deep-cultivation of Planctomycetes and their phenomic and genomic characterization uncovers novel biology.</title>
        <authorList>
            <person name="Wiegand S."/>
            <person name="Jogler M."/>
            <person name="Boedeker C."/>
            <person name="Pinto D."/>
            <person name="Vollmers J."/>
            <person name="Rivas-Marin E."/>
            <person name="Kohn T."/>
            <person name="Peeters S.H."/>
            <person name="Heuer A."/>
            <person name="Rast P."/>
            <person name="Oberbeckmann S."/>
            <person name="Bunk B."/>
            <person name="Jeske O."/>
            <person name="Meyerdierks A."/>
            <person name="Storesund J.E."/>
            <person name="Kallscheuer N."/>
            <person name="Luecker S."/>
            <person name="Lage O.M."/>
            <person name="Pohl T."/>
            <person name="Merkel B.J."/>
            <person name="Hornburger P."/>
            <person name="Mueller R.-W."/>
            <person name="Bruemmer F."/>
            <person name="Labrenz M."/>
            <person name="Spormann A.M."/>
            <person name="Op den Camp H."/>
            <person name="Overmann J."/>
            <person name="Amann R."/>
            <person name="Jetten M.S.M."/>
            <person name="Mascher T."/>
            <person name="Medema M.H."/>
            <person name="Devos D.P."/>
            <person name="Kaster A.-K."/>
            <person name="Ovreas L."/>
            <person name="Rohde M."/>
            <person name="Galperin M.Y."/>
            <person name="Jogler C."/>
        </authorList>
    </citation>
    <scope>NUCLEOTIDE SEQUENCE [LARGE SCALE GENOMIC DNA]</scope>
    <source>
        <strain evidence="1 2">ElP</strain>
    </source>
</reference>
<evidence type="ECO:0000313" key="2">
    <source>
        <dbReference type="Proteomes" id="UP000317835"/>
    </source>
</evidence>
<name>A0A518GW50_9BACT</name>
<dbReference type="KEGG" id="tpla:ElP_06630"/>
<keyword evidence="2" id="KW-1185">Reference proteome</keyword>
<dbReference type="SUPFAM" id="SSF47175">
    <property type="entry name" value="Cytochromes"/>
    <property type="match status" value="1"/>
</dbReference>
<proteinExistence type="predicted"/>
<gene>
    <name evidence="1" type="ORF">ElP_06630</name>
</gene>
<dbReference type="GO" id="GO:0009055">
    <property type="term" value="F:electron transfer activity"/>
    <property type="evidence" value="ECO:0007669"/>
    <property type="project" value="InterPro"/>
</dbReference>
<protein>
    <recommendedName>
        <fullName evidence="3">Cytochrome C</fullName>
    </recommendedName>
</protein>